<dbReference type="EMBL" id="FOJS01000030">
    <property type="protein sequence ID" value="SFA51429.1"/>
    <property type="molecule type" value="Genomic_DNA"/>
</dbReference>
<organism evidence="1 2">
    <name type="scientific">Parageobacillus thermantarcticus</name>
    <dbReference type="NCBI Taxonomy" id="186116"/>
    <lineage>
        <taxon>Bacteria</taxon>
        <taxon>Bacillati</taxon>
        <taxon>Bacillota</taxon>
        <taxon>Bacilli</taxon>
        <taxon>Bacillales</taxon>
        <taxon>Anoxybacillaceae</taxon>
        <taxon>Parageobacillus</taxon>
    </lineage>
</organism>
<accession>A0A1I0TI27</accession>
<protein>
    <submittedName>
        <fullName evidence="1">Uncharacterized protein</fullName>
    </submittedName>
</protein>
<sequence length="37" mass="4491">MPWNDVFAGRSKGENLVEKQEQIHWLLDSRQMEIEYL</sequence>
<name>A0A1I0TI27_9BACL</name>
<evidence type="ECO:0000313" key="1">
    <source>
        <dbReference type="EMBL" id="SFA51429.1"/>
    </source>
</evidence>
<keyword evidence="2" id="KW-1185">Reference proteome</keyword>
<dbReference type="AlphaFoldDB" id="A0A1I0TI27"/>
<reference evidence="2" key="1">
    <citation type="submission" date="2016-10" db="EMBL/GenBank/DDBJ databases">
        <authorList>
            <person name="Varghese N."/>
            <person name="Submissions S."/>
        </authorList>
    </citation>
    <scope>NUCLEOTIDE SEQUENCE [LARGE SCALE GENOMIC DNA]</scope>
    <source>
        <strain evidence="2">M1</strain>
    </source>
</reference>
<dbReference type="Proteomes" id="UP000198650">
    <property type="component" value="Unassembled WGS sequence"/>
</dbReference>
<gene>
    <name evidence="1" type="ORF">SAMN05192569_103021</name>
</gene>
<proteinExistence type="predicted"/>
<dbReference type="STRING" id="186116.SAMN05192569_103021"/>
<evidence type="ECO:0000313" key="2">
    <source>
        <dbReference type="Proteomes" id="UP000198650"/>
    </source>
</evidence>